<comment type="similarity">
    <text evidence="2">Belongs to the AAA ATPase family. BCS1 subfamily.</text>
</comment>
<keyword evidence="5" id="KW-0999">Mitochondrion inner membrane</keyword>
<keyword evidence="4 12" id="KW-0547">Nucleotide-binding</keyword>
<evidence type="ECO:0000256" key="2">
    <source>
        <dbReference type="ARBA" id="ARBA00007448"/>
    </source>
</evidence>
<feature type="region of interest" description="Disordered" evidence="13">
    <location>
        <begin position="85"/>
        <end position="122"/>
    </location>
</feature>
<evidence type="ECO:0000256" key="9">
    <source>
        <dbReference type="ARBA" id="ARBA00023128"/>
    </source>
</evidence>
<keyword evidence="10" id="KW-0472">Membrane</keyword>
<feature type="compositionally biased region" description="Basic and acidic residues" evidence="13">
    <location>
        <begin position="319"/>
        <end position="332"/>
    </location>
</feature>
<organism evidence="16 17">
    <name type="scientific">Heterobasidion irregulare (strain TC 32-1)</name>
    <dbReference type="NCBI Taxonomy" id="747525"/>
    <lineage>
        <taxon>Eukaryota</taxon>
        <taxon>Fungi</taxon>
        <taxon>Dikarya</taxon>
        <taxon>Basidiomycota</taxon>
        <taxon>Agaricomycotina</taxon>
        <taxon>Agaricomycetes</taxon>
        <taxon>Russulales</taxon>
        <taxon>Bondarzewiaceae</taxon>
        <taxon>Heterobasidion</taxon>
        <taxon>Heterobasidion annosum species complex</taxon>
    </lineage>
</organism>
<proteinExistence type="inferred from homology"/>
<accession>W4K245</accession>
<keyword evidence="9" id="KW-0496">Mitochondrion</keyword>
<reference evidence="16 17" key="1">
    <citation type="journal article" date="2012" name="New Phytol.">
        <title>Insight into trade-off between wood decay and parasitism from the genome of a fungal forest pathogen.</title>
        <authorList>
            <person name="Olson A."/>
            <person name="Aerts A."/>
            <person name="Asiegbu F."/>
            <person name="Belbahri L."/>
            <person name="Bouzid O."/>
            <person name="Broberg A."/>
            <person name="Canback B."/>
            <person name="Coutinho P.M."/>
            <person name="Cullen D."/>
            <person name="Dalman K."/>
            <person name="Deflorio G."/>
            <person name="van Diepen L.T."/>
            <person name="Dunand C."/>
            <person name="Duplessis S."/>
            <person name="Durling M."/>
            <person name="Gonthier P."/>
            <person name="Grimwood J."/>
            <person name="Fossdal C.G."/>
            <person name="Hansson D."/>
            <person name="Henrissat B."/>
            <person name="Hietala A."/>
            <person name="Himmelstrand K."/>
            <person name="Hoffmeister D."/>
            <person name="Hogberg N."/>
            <person name="James T.Y."/>
            <person name="Karlsson M."/>
            <person name="Kohler A."/>
            <person name="Kues U."/>
            <person name="Lee Y.H."/>
            <person name="Lin Y.C."/>
            <person name="Lind M."/>
            <person name="Lindquist E."/>
            <person name="Lombard V."/>
            <person name="Lucas S."/>
            <person name="Lunden K."/>
            <person name="Morin E."/>
            <person name="Murat C."/>
            <person name="Park J."/>
            <person name="Raffaello T."/>
            <person name="Rouze P."/>
            <person name="Salamov A."/>
            <person name="Schmutz J."/>
            <person name="Solheim H."/>
            <person name="Stahlberg J."/>
            <person name="Velez H."/>
            <person name="de Vries R.P."/>
            <person name="Wiebenga A."/>
            <person name="Woodward S."/>
            <person name="Yakovlev I."/>
            <person name="Garbelotto M."/>
            <person name="Martin F."/>
            <person name="Grigoriev I.V."/>
            <person name="Stenlid J."/>
        </authorList>
    </citation>
    <scope>NUCLEOTIDE SEQUENCE [LARGE SCALE GENOMIC DNA]</scope>
    <source>
        <strain evidence="16 17">TC 32-1</strain>
    </source>
</reference>
<dbReference type="OrthoDB" id="10251412at2759"/>
<evidence type="ECO:0000256" key="8">
    <source>
        <dbReference type="ARBA" id="ARBA00022989"/>
    </source>
</evidence>
<feature type="region of interest" description="Disordered" evidence="13">
    <location>
        <begin position="319"/>
        <end position="356"/>
    </location>
</feature>
<keyword evidence="3" id="KW-0812">Transmembrane</keyword>
<dbReference type="RefSeq" id="XP_009547962.1">
    <property type="nucleotide sequence ID" value="XM_009549667.1"/>
</dbReference>
<evidence type="ECO:0000256" key="4">
    <source>
        <dbReference type="ARBA" id="ARBA00022741"/>
    </source>
</evidence>
<dbReference type="GO" id="GO:0016887">
    <property type="term" value="F:ATP hydrolysis activity"/>
    <property type="evidence" value="ECO:0007669"/>
    <property type="project" value="InterPro"/>
</dbReference>
<dbReference type="InterPro" id="IPR050747">
    <property type="entry name" value="Mitochondrial_chaperone_BCS1"/>
</dbReference>
<feature type="region of interest" description="Disordered" evidence="13">
    <location>
        <begin position="468"/>
        <end position="507"/>
    </location>
</feature>
<dbReference type="GO" id="GO:0005524">
    <property type="term" value="F:ATP binding"/>
    <property type="evidence" value="ECO:0007669"/>
    <property type="project" value="UniProtKB-KW"/>
</dbReference>
<dbReference type="SMART" id="SM00382">
    <property type="entry name" value="AAA"/>
    <property type="match status" value="1"/>
</dbReference>
<comment type="catalytic activity">
    <reaction evidence="11">
        <text>ATP + H2O = ADP + phosphate + H(+)</text>
        <dbReference type="Rhea" id="RHEA:13065"/>
        <dbReference type="ChEBI" id="CHEBI:15377"/>
        <dbReference type="ChEBI" id="CHEBI:15378"/>
        <dbReference type="ChEBI" id="CHEBI:30616"/>
        <dbReference type="ChEBI" id="CHEBI:43474"/>
        <dbReference type="ChEBI" id="CHEBI:456216"/>
    </reaction>
    <physiologicalReaction direction="left-to-right" evidence="11">
        <dbReference type="Rhea" id="RHEA:13066"/>
    </physiologicalReaction>
</comment>
<feature type="region of interest" description="Disordered" evidence="13">
    <location>
        <begin position="646"/>
        <end position="675"/>
    </location>
</feature>
<feature type="compositionally biased region" description="Low complexity" evidence="13">
    <location>
        <begin position="468"/>
        <end position="489"/>
    </location>
</feature>
<evidence type="ECO:0000313" key="16">
    <source>
        <dbReference type="EMBL" id="ETW79872.1"/>
    </source>
</evidence>
<dbReference type="Pfam" id="PF25426">
    <property type="entry name" value="AAA_lid_BCS1"/>
    <property type="match status" value="1"/>
</dbReference>
<evidence type="ECO:0000256" key="10">
    <source>
        <dbReference type="ARBA" id="ARBA00023136"/>
    </source>
</evidence>
<dbReference type="Pfam" id="PF08740">
    <property type="entry name" value="BCS1_N"/>
    <property type="match status" value="1"/>
</dbReference>
<name>W4K245_HETIT</name>
<evidence type="ECO:0000256" key="11">
    <source>
        <dbReference type="ARBA" id="ARBA00048778"/>
    </source>
</evidence>
<evidence type="ECO:0000256" key="12">
    <source>
        <dbReference type="RuleBase" id="RU003651"/>
    </source>
</evidence>
<dbReference type="EMBL" id="KI925460">
    <property type="protein sequence ID" value="ETW79872.1"/>
    <property type="molecule type" value="Genomic_DNA"/>
</dbReference>
<dbReference type="GO" id="GO:0005743">
    <property type="term" value="C:mitochondrial inner membrane"/>
    <property type="evidence" value="ECO:0007669"/>
    <property type="project" value="UniProtKB-SubCell"/>
</dbReference>
<dbReference type="STRING" id="747525.W4K245"/>
<dbReference type="Pfam" id="PF00004">
    <property type="entry name" value="AAA"/>
    <property type="match status" value="2"/>
</dbReference>
<dbReference type="Gene3D" id="3.40.50.300">
    <property type="entry name" value="P-loop containing nucleotide triphosphate hydrolases"/>
    <property type="match status" value="1"/>
</dbReference>
<feature type="domain" description="BCS1 N-terminal" evidence="15">
    <location>
        <begin position="27"/>
        <end position="215"/>
    </location>
</feature>
<dbReference type="InterPro" id="IPR027417">
    <property type="entry name" value="P-loop_NTPase"/>
</dbReference>
<evidence type="ECO:0000313" key="17">
    <source>
        <dbReference type="Proteomes" id="UP000030671"/>
    </source>
</evidence>
<dbReference type="InterPro" id="IPR003960">
    <property type="entry name" value="ATPase_AAA_CS"/>
</dbReference>
<dbReference type="SUPFAM" id="SSF52540">
    <property type="entry name" value="P-loop containing nucleoside triphosphate hydrolases"/>
    <property type="match status" value="1"/>
</dbReference>
<feature type="region of interest" description="Disordered" evidence="13">
    <location>
        <begin position="584"/>
        <end position="622"/>
    </location>
</feature>
<dbReference type="KEGG" id="hir:HETIRDRAFT_63656"/>
<dbReference type="AlphaFoldDB" id="W4K245"/>
<evidence type="ECO:0000256" key="6">
    <source>
        <dbReference type="ARBA" id="ARBA00022801"/>
    </source>
</evidence>
<dbReference type="InterPro" id="IPR057495">
    <property type="entry name" value="AAA_lid_BCS1"/>
</dbReference>
<evidence type="ECO:0000256" key="7">
    <source>
        <dbReference type="ARBA" id="ARBA00022840"/>
    </source>
</evidence>
<sequence>MEALKSLVQPFVGNVASNSVVDGMKLVVLGGTVETARRVSSSAWFASFPHSSFFLTAHFSEEDYPYEWLMLWLSRRPEWQRSREFETTTSSSNQGSWGYRETDNSFTDEDDGDDPDAAPGKTRTRVVFQPTADTTHTIFYRGHWLRVRRGRKSNGYEMLSISVVARNNSILKQLVLQAKKEYEAEAVHRIQIYFADSYGSWRWTDSRHKRPMSSIVLNPGVKEMLISDTHDFLKSEKWYADRGIPFRRGYLLYGVPGSGKSSLIHAIAGELTLDIYVVSLSSSWINDSTLTTLMGRVPSRCIVLLEDLDAAFTRSLTRTDKKKEQANDKSSETEDNSESSSSHGRGGRRKHKEQLSDVNTLSLSGLLNALDGVAAAEGRILFATTNHLERLDPALCRPGRMDVWVEFKNASRWQAEALFRNFFPSSDTDLAAPAIDGDLDGLEMPIPPSPASSTLSSLFSDALSGISTASSGSGTRSPSTPSSASASRAGSRRSDSVSRPSGAGAKNEAYLPPAIEEDIAACAHSAPPLSSSRLAELAKEFADSIPDEEFSVAALQGYLLKNKSRPQKAAAEAAAWVVSERELREKLKKEKEVKEKEKKEREAKEREEQEKKEKEDAAKAAAAGPAVAAAAATTITTVVAAEVVNDENAAPEPASETPLSPIADDSGTDENDDDAVVFSAVVTSPSDVSWNRVADSTTSN</sequence>
<dbReference type="InterPro" id="IPR003959">
    <property type="entry name" value="ATPase_AAA_core"/>
</dbReference>
<feature type="compositionally biased region" description="Acidic residues" evidence="13">
    <location>
        <begin position="666"/>
        <end position="675"/>
    </location>
</feature>
<evidence type="ECO:0000259" key="14">
    <source>
        <dbReference type="SMART" id="SM00382"/>
    </source>
</evidence>
<dbReference type="GeneID" id="20678646"/>
<evidence type="ECO:0000256" key="5">
    <source>
        <dbReference type="ARBA" id="ARBA00022792"/>
    </source>
</evidence>
<evidence type="ECO:0000259" key="15">
    <source>
        <dbReference type="SMART" id="SM01024"/>
    </source>
</evidence>
<feature type="compositionally biased region" description="Basic and acidic residues" evidence="13">
    <location>
        <begin position="584"/>
        <end position="618"/>
    </location>
</feature>
<evidence type="ECO:0000256" key="3">
    <source>
        <dbReference type="ARBA" id="ARBA00022692"/>
    </source>
</evidence>
<gene>
    <name evidence="16" type="ORF">HETIRDRAFT_63656</name>
</gene>
<dbReference type="InterPro" id="IPR014851">
    <property type="entry name" value="BCS1_N"/>
</dbReference>
<keyword evidence="8" id="KW-1133">Transmembrane helix</keyword>
<dbReference type="InParanoid" id="W4K245"/>
<dbReference type="CDD" id="cd19510">
    <property type="entry name" value="RecA-like_BCS1"/>
    <property type="match status" value="1"/>
</dbReference>
<evidence type="ECO:0000256" key="1">
    <source>
        <dbReference type="ARBA" id="ARBA00004434"/>
    </source>
</evidence>
<keyword evidence="7 12" id="KW-0067">ATP-binding</keyword>
<evidence type="ECO:0000256" key="13">
    <source>
        <dbReference type="SAM" id="MobiDB-lite"/>
    </source>
</evidence>
<dbReference type="InterPro" id="IPR003593">
    <property type="entry name" value="AAA+_ATPase"/>
</dbReference>
<keyword evidence="6" id="KW-0378">Hydrolase</keyword>
<protein>
    <submittedName>
        <fullName evidence="16">AAA+-type ATPase</fullName>
    </submittedName>
</protein>
<dbReference type="eggNOG" id="KOG0743">
    <property type="taxonomic scope" value="Eukaryota"/>
</dbReference>
<dbReference type="Proteomes" id="UP000030671">
    <property type="component" value="Unassembled WGS sequence"/>
</dbReference>
<dbReference type="SMART" id="SM01024">
    <property type="entry name" value="BCS1_N"/>
    <property type="match status" value="1"/>
</dbReference>
<keyword evidence="17" id="KW-1185">Reference proteome</keyword>
<comment type="subcellular location">
    <subcellularLocation>
        <location evidence="1">Mitochondrion inner membrane</location>
        <topology evidence="1">Single-pass membrane protein</topology>
    </subcellularLocation>
</comment>
<feature type="compositionally biased region" description="Acidic residues" evidence="13">
    <location>
        <begin position="106"/>
        <end position="116"/>
    </location>
</feature>
<dbReference type="PANTHER" id="PTHR23070">
    <property type="entry name" value="BCS1 AAA-TYPE ATPASE"/>
    <property type="match status" value="1"/>
</dbReference>
<feature type="domain" description="AAA+ ATPase" evidence="14">
    <location>
        <begin position="246"/>
        <end position="411"/>
    </location>
</feature>
<dbReference type="HOGENOM" id="CLU_010189_3_2_1"/>
<dbReference type="PROSITE" id="PS00674">
    <property type="entry name" value="AAA"/>
    <property type="match status" value="1"/>
</dbReference>